<reference evidence="1" key="1">
    <citation type="submission" date="2017-04" db="EMBL/GenBank/DDBJ databases">
        <authorList>
            <person name="Varghese N."/>
            <person name="Submissions S."/>
        </authorList>
    </citation>
    <scope>NUCLEOTIDE SEQUENCE</scope>
    <source>
        <strain evidence="1">WTE2008</strain>
    </source>
</reference>
<accession>A0AC61PR03</accession>
<protein>
    <submittedName>
        <fullName evidence="1">Protein-tyrosine phosphatase</fullName>
    </submittedName>
</protein>
<proteinExistence type="predicted"/>
<organism evidence="1 2">
    <name type="scientific">Aristaeella lactis</name>
    <dbReference type="NCBI Taxonomy" id="3046383"/>
    <lineage>
        <taxon>Bacteria</taxon>
        <taxon>Bacillati</taxon>
        <taxon>Bacillota</taxon>
        <taxon>Clostridia</taxon>
        <taxon>Eubacteriales</taxon>
        <taxon>Aristaeellaceae</taxon>
        <taxon>Aristaeella</taxon>
    </lineage>
</organism>
<sequence length="230" mass="25937">MKAVSLLKTTRNTRDLGGHPAAGGRVTVPDRIWRSDRQENPDPEDIALLRSKGITTIIDMRTEEDNLTKPSFFRSLEGFTFLNYPIIEGDTIPESVEAVPGSYMNIACSENMPRILKAIADADTGVMYNCAAGKDRTGVVTAILLMLCGVSDEEITADYMLTKECNRERFELLRKRRPDLDMNIVIPRESFIRDFMDLFRERFGSVDGYFACIGLSEETKQKLLARLLDV</sequence>
<evidence type="ECO:0000313" key="1">
    <source>
        <dbReference type="EMBL" id="SMC94306.1"/>
    </source>
</evidence>
<comment type="caution">
    <text evidence="1">The sequence shown here is derived from an EMBL/GenBank/DDBJ whole genome shotgun (WGS) entry which is preliminary data.</text>
</comment>
<dbReference type="Proteomes" id="UP000192328">
    <property type="component" value="Unassembled WGS sequence"/>
</dbReference>
<evidence type="ECO:0000313" key="2">
    <source>
        <dbReference type="Proteomes" id="UP000192328"/>
    </source>
</evidence>
<gene>
    <name evidence="1" type="ORF">SAMN06297397_0135</name>
</gene>
<keyword evidence="2" id="KW-1185">Reference proteome</keyword>
<dbReference type="EMBL" id="FWXZ01000012">
    <property type="protein sequence ID" value="SMC94306.1"/>
    <property type="molecule type" value="Genomic_DNA"/>
</dbReference>
<name>A0AC61PR03_9FIRM</name>